<gene>
    <name evidence="3" type="ORF">TCAL_01096</name>
</gene>
<dbReference type="EMBL" id="VCGU01000008">
    <property type="protein sequence ID" value="TRY71545.1"/>
    <property type="molecule type" value="Genomic_DNA"/>
</dbReference>
<evidence type="ECO:0000259" key="2">
    <source>
        <dbReference type="SMART" id="SM00737"/>
    </source>
</evidence>
<dbReference type="Proteomes" id="UP000318571">
    <property type="component" value="Chromosome 7"/>
</dbReference>
<evidence type="ECO:0000256" key="1">
    <source>
        <dbReference type="SAM" id="MobiDB-lite"/>
    </source>
</evidence>
<dbReference type="InterPro" id="IPR003172">
    <property type="entry name" value="ML_dom"/>
</dbReference>
<name>A0A553P1I2_TIGCA</name>
<dbReference type="SMART" id="SM00737">
    <property type="entry name" value="ML"/>
    <property type="match status" value="1"/>
</dbReference>
<dbReference type="SUPFAM" id="SSF81296">
    <property type="entry name" value="E set domains"/>
    <property type="match status" value="1"/>
</dbReference>
<comment type="caution">
    <text evidence="3">The sequence shown here is derived from an EMBL/GenBank/DDBJ whole genome shotgun (WGS) entry which is preliminary data.</text>
</comment>
<proteinExistence type="predicted"/>
<feature type="compositionally biased region" description="Basic and acidic residues" evidence="1">
    <location>
        <begin position="320"/>
        <end position="339"/>
    </location>
</feature>
<feature type="region of interest" description="Disordered" evidence="1">
    <location>
        <begin position="365"/>
        <end position="416"/>
    </location>
</feature>
<dbReference type="AlphaFoldDB" id="A0A553P1I2"/>
<reference evidence="3 4" key="1">
    <citation type="journal article" date="2018" name="Nat. Ecol. Evol.">
        <title>Genomic signatures of mitonuclear coevolution across populations of Tigriopus californicus.</title>
        <authorList>
            <person name="Barreto F.S."/>
            <person name="Watson E.T."/>
            <person name="Lima T.G."/>
            <person name="Willett C.S."/>
            <person name="Edmands S."/>
            <person name="Li W."/>
            <person name="Burton R.S."/>
        </authorList>
    </citation>
    <scope>NUCLEOTIDE SEQUENCE [LARGE SCALE GENOMIC DNA]</scope>
    <source>
        <strain evidence="3 4">San Diego</strain>
    </source>
</reference>
<protein>
    <recommendedName>
        <fullName evidence="2">MD-2-related lipid-recognition domain-containing protein</fullName>
    </recommendedName>
</protein>
<organism evidence="3 4">
    <name type="scientific">Tigriopus californicus</name>
    <name type="common">Marine copepod</name>
    <dbReference type="NCBI Taxonomy" id="6832"/>
    <lineage>
        <taxon>Eukaryota</taxon>
        <taxon>Metazoa</taxon>
        <taxon>Ecdysozoa</taxon>
        <taxon>Arthropoda</taxon>
        <taxon>Crustacea</taxon>
        <taxon>Multicrustacea</taxon>
        <taxon>Hexanauplia</taxon>
        <taxon>Copepoda</taxon>
        <taxon>Harpacticoida</taxon>
        <taxon>Harpacticidae</taxon>
        <taxon>Tigriopus</taxon>
    </lineage>
</organism>
<dbReference type="InterPro" id="IPR014756">
    <property type="entry name" value="Ig_E-set"/>
</dbReference>
<sequence length="557" mass="62604">MDFKDMPRAINGERRMTNIPVGNGEYVRGIRKNDTTNVENSKMPNLNPSENMRPLRYTAGLVCDPELERLRPERNNKHPPLQSGDQWKKKLIQHPQTYEGSFADADMQQFRPAPEQAPQQDPWMTSRLPEGQSFPANERLAIPQGLSNLNVNPYDQVYPQDELSRIKERNRRFAHSHPGSNQSCGQEMMMEPRMPYGYGHPSAMMMPPMGPMMPMMHQGQMFPNFGYPMGMMQPQPGMMQPHPNMPYPPQAANHLSDLQFLNDGLDAARQSVRPYIPSNDPKYHGLQADRQRLEEVEAIVPKAERPCMNPLPTSINQLPEPKKRLPSDKKQQAPVERGRMAPKSNVGIAEQIAIRSIVLGNNIPSSRASEMASPMSPKAPSSQRGSAPMSPKLPPSPIGSGQISPARSRRSGTGANRVVGLDIEGCRRRESSRPGWISRFRCDGSTGPPCIVKRGDTVNITFDFKTEDKYSKAIQDVFWVTGFGMELPWAGMEKDVCKFMDCNALKGSHQDFTYTYPIAISQFYPSGAFNLKWLIKGEKENGEIEQIGCSRLTIRIV</sequence>
<dbReference type="Gene3D" id="2.60.40.770">
    <property type="match status" value="1"/>
</dbReference>
<evidence type="ECO:0000313" key="3">
    <source>
        <dbReference type="EMBL" id="TRY71545.1"/>
    </source>
</evidence>
<accession>A0A553P1I2</accession>
<feature type="domain" description="MD-2-related lipid-recognition" evidence="2">
    <location>
        <begin position="423"/>
        <end position="554"/>
    </location>
</feature>
<feature type="region of interest" description="Disordered" evidence="1">
    <location>
        <begin position="306"/>
        <end position="342"/>
    </location>
</feature>
<evidence type="ECO:0000313" key="4">
    <source>
        <dbReference type="Proteomes" id="UP000318571"/>
    </source>
</evidence>
<feature type="compositionally biased region" description="Low complexity" evidence="1">
    <location>
        <begin position="368"/>
        <end position="382"/>
    </location>
</feature>
<dbReference type="Pfam" id="PF02221">
    <property type="entry name" value="E1_DerP2_DerF2"/>
    <property type="match status" value="1"/>
</dbReference>
<keyword evidence="4" id="KW-1185">Reference proteome</keyword>